<sequence length="128" mass="14232">MKFFSRFGSCCRSPATVAPRLYQDTAPADEPITRARVEEQRVGRMRCSKSGPAAHWRPALSAILEDNNAADAEQFQVNKSGERKLEKKASGRRARAIAKSQSYHGRDDYWTNSTPVAMPTISPAPFMS</sequence>
<protein>
    <submittedName>
        <fullName evidence="3">Uncharacterized protein LOC111007936</fullName>
    </submittedName>
</protein>
<feature type="compositionally biased region" description="Basic and acidic residues" evidence="1">
    <location>
        <begin position="80"/>
        <end position="89"/>
    </location>
</feature>
<dbReference type="RefSeq" id="XP_022136180.1">
    <property type="nucleotide sequence ID" value="XM_022280488.1"/>
</dbReference>
<feature type="region of interest" description="Disordered" evidence="1">
    <location>
        <begin position="75"/>
        <end position="128"/>
    </location>
</feature>
<feature type="region of interest" description="Disordered" evidence="1">
    <location>
        <begin position="29"/>
        <end position="53"/>
    </location>
</feature>
<dbReference type="KEGG" id="mcha:111007936"/>
<dbReference type="GeneID" id="111007936"/>
<accession>A0A6J1C360</accession>
<evidence type="ECO:0000313" key="2">
    <source>
        <dbReference type="Proteomes" id="UP000504603"/>
    </source>
</evidence>
<gene>
    <name evidence="3" type="primary">LOC111007936</name>
</gene>
<proteinExistence type="predicted"/>
<dbReference type="OrthoDB" id="1917265at2759"/>
<dbReference type="PANTHER" id="PTHR35318:SF2">
    <property type="entry name" value="OS08G0138900 PROTEIN"/>
    <property type="match status" value="1"/>
</dbReference>
<organism evidence="2 3">
    <name type="scientific">Momordica charantia</name>
    <name type="common">Bitter gourd</name>
    <name type="synonym">Balsam pear</name>
    <dbReference type="NCBI Taxonomy" id="3673"/>
    <lineage>
        <taxon>Eukaryota</taxon>
        <taxon>Viridiplantae</taxon>
        <taxon>Streptophyta</taxon>
        <taxon>Embryophyta</taxon>
        <taxon>Tracheophyta</taxon>
        <taxon>Spermatophyta</taxon>
        <taxon>Magnoliopsida</taxon>
        <taxon>eudicotyledons</taxon>
        <taxon>Gunneridae</taxon>
        <taxon>Pentapetalae</taxon>
        <taxon>rosids</taxon>
        <taxon>fabids</taxon>
        <taxon>Cucurbitales</taxon>
        <taxon>Cucurbitaceae</taxon>
        <taxon>Momordiceae</taxon>
        <taxon>Momordica</taxon>
    </lineage>
</organism>
<reference evidence="3" key="1">
    <citation type="submission" date="2025-08" db="UniProtKB">
        <authorList>
            <consortium name="RefSeq"/>
        </authorList>
    </citation>
    <scope>IDENTIFICATION</scope>
    <source>
        <strain evidence="3">OHB3-1</strain>
    </source>
</reference>
<name>A0A6J1C360_MOMCH</name>
<evidence type="ECO:0000256" key="1">
    <source>
        <dbReference type="SAM" id="MobiDB-lite"/>
    </source>
</evidence>
<dbReference type="Proteomes" id="UP000504603">
    <property type="component" value="Unplaced"/>
</dbReference>
<feature type="compositionally biased region" description="Basic and acidic residues" evidence="1">
    <location>
        <begin position="31"/>
        <end position="42"/>
    </location>
</feature>
<dbReference type="AlphaFoldDB" id="A0A6J1C360"/>
<keyword evidence="2" id="KW-1185">Reference proteome</keyword>
<evidence type="ECO:0000313" key="3">
    <source>
        <dbReference type="RefSeq" id="XP_022136180.1"/>
    </source>
</evidence>
<dbReference type="PANTHER" id="PTHR35318">
    <property type="entry name" value="BNAA10G08410D PROTEIN"/>
    <property type="match status" value="1"/>
</dbReference>